<reference evidence="2 3" key="1">
    <citation type="submission" date="2014-02" db="EMBL/GenBank/DDBJ databases">
        <authorList>
            <person name="Sears C."/>
            <person name="Carroll K."/>
            <person name="Sack B.R."/>
            <person name="Qadri F."/>
            <person name="Myers L.L."/>
            <person name="Chung G.-T."/>
            <person name="Escheverria P."/>
            <person name="Fraser C.M."/>
            <person name="Sadzewicz L."/>
            <person name="Shefchek K.A."/>
            <person name="Tallon L."/>
            <person name="Das S.P."/>
            <person name="Daugherty S."/>
            <person name="Mongodin E.F."/>
        </authorList>
    </citation>
    <scope>NUCLEOTIDE SEQUENCE [LARGE SCALE GENOMIC DNA]</scope>
    <source>
        <strain evidence="2 3">3783N1-6</strain>
    </source>
</reference>
<dbReference type="SUPFAM" id="SSF52335">
    <property type="entry name" value="Methylglyoxal synthase-like"/>
    <property type="match status" value="1"/>
</dbReference>
<dbReference type="GO" id="GO:0004088">
    <property type="term" value="F:carbamoyl-phosphate synthase (glutamine-hydrolyzing) activity"/>
    <property type="evidence" value="ECO:0007669"/>
    <property type="project" value="UniProtKB-EC"/>
</dbReference>
<dbReference type="Gene3D" id="3.40.50.1380">
    <property type="entry name" value="Methylglyoxal synthase-like domain"/>
    <property type="match status" value="1"/>
</dbReference>
<dbReference type="InterPro" id="IPR036914">
    <property type="entry name" value="MGS-like_dom_sf"/>
</dbReference>
<feature type="domain" description="MGS-like" evidence="1">
    <location>
        <begin position="1"/>
        <end position="55"/>
    </location>
</feature>
<organism evidence="2 3">
    <name type="scientific">Bacteroides fragilis str. 3783N1-6</name>
    <dbReference type="NCBI Taxonomy" id="1339310"/>
    <lineage>
        <taxon>Bacteria</taxon>
        <taxon>Pseudomonadati</taxon>
        <taxon>Bacteroidota</taxon>
        <taxon>Bacteroidia</taxon>
        <taxon>Bacteroidales</taxon>
        <taxon>Bacteroidaceae</taxon>
        <taxon>Bacteroides</taxon>
    </lineage>
</organism>
<feature type="non-terminal residue" evidence="2">
    <location>
        <position position="1"/>
    </location>
</feature>
<sequence>NHSKRELTNGYRIRRGAIDHNIPLITNARLASAFIEAFCDLKLEDIQIKSWQEYK</sequence>
<evidence type="ECO:0000313" key="2">
    <source>
        <dbReference type="EMBL" id="EYB12072.1"/>
    </source>
</evidence>
<evidence type="ECO:0000313" key="3">
    <source>
        <dbReference type="Proteomes" id="UP000021175"/>
    </source>
</evidence>
<gene>
    <name evidence="2" type="primary">carB2</name>
    <name evidence="2" type="ORF">M119_4782</name>
</gene>
<comment type="caution">
    <text evidence="2">The sequence shown here is derived from an EMBL/GenBank/DDBJ whole genome shotgun (WGS) entry which is preliminary data.</text>
</comment>
<dbReference type="InterPro" id="IPR011607">
    <property type="entry name" value="MGS-like_dom"/>
</dbReference>
<accession>A0AB73ASH1</accession>
<keyword evidence="2" id="KW-0436">Ligase</keyword>
<proteinExistence type="predicted"/>
<evidence type="ECO:0000259" key="1">
    <source>
        <dbReference type="PROSITE" id="PS51855"/>
    </source>
</evidence>
<dbReference type="Proteomes" id="UP000021175">
    <property type="component" value="Unassembled WGS sequence"/>
</dbReference>
<protein>
    <submittedName>
        <fullName evidence="2">Glutamine-dependent carbamyl phosphate synthetase domain protein</fullName>
        <ecNumber evidence="2">6.3.5.5</ecNumber>
    </submittedName>
</protein>
<dbReference type="EMBL" id="JGEU01000012">
    <property type="protein sequence ID" value="EYB12072.1"/>
    <property type="molecule type" value="Genomic_DNA"/>
</dbReference>
<dbReference type="EC" id="6.3.5.5" evidence="2"/>
<dbReference type="AlphaFoldDB" id="A0AB73ASH1"/>
<dbReference type="PROSITE" id="PS51855">
    <property type="entry name" value="MGS"/>
    <property type="match status" value="1"/>
</dbReference>
<name>A0AB73ASH1_BACFG</name>